<dbReference type="InterPro" id="IPR035911">
    <property type="entry name" value="MurE/MurF_N"/>
</dbReference>
<dbReference type="Pfam" id="PF08245">
    <property type="entry name" value="Mur_ligase_M"/>
    <property type="match status" value="1"/>
</dbReference>
<evidence type="ECO:0000259" key="3">
    <source>
        <dbReference type="Pfam" id="PF02875"/>
    </source>
</evidence>
<dbReference type="SUPFAM" id="SSF63418">
    <property type="entry name" value="MurE/MurF N-terminal domain"/>
    <property type="match status" value="1"/>
</dbReference>
<dbReference type="GO" id="GO:0005524">
    <property type="term" value="F:ATP binding"/>
    <property type="evidence" value="ECO:0007669"/>
    <property type="project" value="InterPro"/>
</dbReference>
<dbReference type="GO" id="GO:0051301">
    <property type="term" value="P:cell division"/>
    <property type="evidence" value="ECO:0007669"/>
    <property type="project" value="InterPro"/>
</dbReference>
<dbReference type="PANTHER" id="PTHR23135">
    <property type="entry name" value="MUR LIGASE FAMILY MEMBER"/>
    <property type="match status" value="1"/>
</dbReference>
<dbReference type="SUPFAM" id="SSF53244">
    <property type="entry name" value="MurD-like peptide ligases, peptide-binding domain"/>
    <property type="match status" value="1"/>
</dbReference>
<evidence type="ECO:0000313" key="5">
    <source>
        <dbReference type="EMBL" id="SVA45921.1"/>
    </source>
</evidence>
<dbReference type="NCBIfam" id="TIGR01085">
    <property type="entry name" value="murE"/>
    <property type="match status" value="1"/>
</dbReference>
<comment type="similarity">
    <text evidence="1">Belongs to the MurCDEF family. MurE subfamily.</text>
</comment>
<dbReference type="AlphaFoldDB" id="A0A381W0N5"/>
<dbReference type="InterPro" id="IPR013221">
    <property type="entry name" value="Mur_ligase_cen"/>
</dbReference>
<feature type="domain" description="Mur ligase central" evidence="4">
    <location>
        <begin position="115"/>
        <end position="314"/>
    </location>
</feature>
<dbReference type="Pfam" id="PF02875">
    <property type="entry name" value="Mur_ligase_C"/>
    <property type="match status" value="1"/>
</dbReference>
<dbReference type="NCBIfam" id="NF001126">
    <property type="entry name" value="PRK00139.1-4"/>
    <property type="match status" value="1"/>
</dbReference>
<gene>
    <name evidence="5" type="ORF">METZ01_LOCUS98775</name>
</gene>
<dbReference type="InterPro" id="IPR036615">
    <property type="entry name" value="Mur_ligase_C_dom_sf"/>
</dbReference>
<evidence type="ECO:0000259" key="2">
    <source>
        <dbReference type="Pfam" id="PF01225"/>
    </source>
</evidence>
<dbReference type="GO" id="GO:0005737">
    <property type="term" value="C:cytoplasm"/>
    <property type="evidence" value="ECO:0007669"/>
    <property type="project" value="InterPro"/>
</dbReference>
<dbReference type="NCBIfam" id="NF001124">
    <property type="entry name" value="PRK00139.1-2"/>
    <property type="match status" value="1"/>
</dbReference>
<evidence type="ECO:0000256" key="1">
    <source>
        <dbReference type="ARBA" id="ARBA00005898"/>
    </source>
</evidence>
<name>A0A381W0N5_9ZZZZ</name>
<dbReference type="EMBL" id="UINC01010310">
    <property type="protein sequence ID" value="SVA45921.1"/>
    <property type="molecule type" value="Genomic_DNA"/>
</dbReference>
<dbReference type="HAMAP" id="MF_00208">
    <property type="entry name" value="MurE"/>
    <property type="match status" value="1"/>
</dbReference>
<organism evidence="5">
    <name type="scientific">marine metagenome</name>
    <dbReference type="NCBI Taxonomy" id="408172"/>
    <lineage>
        <taxon>unclassified sequences</taxon>
        <taxon>metagenomes</taxon>
        <taxon>ecological metagenomes</taxon>
    </lineage>
</organism>
<dbReference type="Gene3D" id="3.40.1390.10">
    <property type="entry name" value="MurE/MurF, N-terminal domain"/>
    <property type="match status" value="1"/>
</dbReference>
<dbReference type="SUPFAM" id="SSF53623">
    <property type="entry name" value="MurD-like peptide ligases, catalytic domain"/>
    <property type="match status" value="1"/>
</dbReference>
<dbReference type="GO" id="GO:0008360">
    <property type="term" value="P:regulation of cell shape"/>
    <property type="evidence" value="ECO:0007669"/>
    <property type="project" value="InterPro"/>
</dbReference>
<dbReference type="InterPro" id="IPR005761">
    <property type="entry name" value="UDP-N-AcMur-Glu-dNH2Pim_ligase"/>
</dbReference>
<proteinExistence type="inferred from homology"/>
<evidence type="ECO:0008006" key="6">
    <source>
        <dbReference type="Google" id="ProtNLM"/>
    </source>
</evidence>
<dbReference type="Gene3D" id="3.40.1190.10">
    <property type="entry name" value="Mur-like, catalytic domain"/>
    <property type="match status" value="1"/>
</dbReference>
<dbReference type="PANTHER" id="PTHR23135:SF4">
    <property type="entry name" value="UDP-N-ACETYLMURAMOYL-L-ALANYL-D-GLUTAMATE--2,6-DIAMINOPIMELATE LIGASE MURE HOMOLOG, CHLOROPLASTIC"/>
    <property type="match status" value="1"/>
</dbReference>
<reference evidence="5" key="1">
    <citation type="submission" date="2018-05" db="EMBL/GenBank/DDBJ databases">
        <authorList>
            <person name="Lanie J.A."/>
            <person name="Ng W.-L."/>
            <person name="Kazmierczak K.M."/>
            <person name="Andrzejewski T.M."/>
            <person name="Davidsen T.M."/>
            <person name="Wayne K.J."/>
            <person name="Tettelin H."/>
            <person name="Glass J.I."/>
            <person name="Rusch D."/>
            <person name="Podicherti R."/>
            <person name="Tsui H.-C.T."/>
            <person name="Winkler M.E."/>
        </authorList>
    </citation>
    <scope>NUCLEOTIDE SEQUENCE</scope>
</reference>
<accession>A0A381W0N5</accession>
<dbReference type="InterPro" id="IPR036565">
    <property type="entry name" value="Mur-like_cat_sf"/>
</dbReference>
<protein>
    <recommendedName>
        <fullName evidence="6">Mur ligase central domain-containing protein</fullName>
    </recommendedName>
</protein>
<feature type="domain" description="Mur ligase N-terminal catalytic" evidence="2">
    <location>
        <begin position="30"/>
        <end position="103"/>
    </location>
</feature>
<dbReference type="Pfam" id="PF01225">
    <property type="entry name" value="Mur_ligase"/>
    <property type="match status" value="1"/>
</dbReference>
<dbReference type="InterPro" id="IPR004101">
    <property type="entry name" value="Mur_ligase_C"/>
</dbReference>
<dbReference type="GO" id="GO:0016881">
    <property type="term" value="F:acid-amino acid ligase activity"/>
    <property type="evidence" value="ECO:0007669"/>
    <property type="project" value="InterPro"/>
</dbReference>
<feature type="domain" description="Mur ligase C-terminal" evidence="3">
    <location>
        <begin position="336"/>
        <end position="480"/>
    </location>
</feature>
<sequence>MGDLLCRADELDSSRMSESVIQSPGASQIVHAVTHDSRNVQPGTLFVGLQGEHADGATYAKDAERRGAIAVVSGSPQKTEVSLPWITVSDAREALAALSASFYDLPSHELMVLGITGTNGKTTTTHLLSEIFEQAGMPCGRLGTVSHQIGNETREAALTTPEAPEIQGLLRELVDGGSMVCAMEVSSHGLALRRVDFTRFTAAVFTNLSRDHLDFHGDMDSYFLAKRRLFDDLPSDARTIVNLDDPRGSLLASAASRPVTYAIDQPADVVSDAIDSSFNGLVFNVRTSRGSLHLRSNLLGRINVYNILAAVATAIALDLPFDAIEQGVESLKSVPGRMQVVSHGDDDLTVIVDFAHTDDALKQALEGTRALTSDRVIVVFGCGGDRDRSKRPLMGAVAARLGDVVIVTSDNPRSEDPLAIMEDITHGMDSATQRSKAEDGEGTADFFRTPYLTISDRKLAIERAIREAHAGDVVVIAGKGHETYQEIGSERRSFDDLEIAQDALRRRRTNALVS</sequence>
<dbReference type="Gene3D" id="3.90.190.20">
    <property type="entry name" value="Mur ligase, C-terminal domain"/>
    <property type="match status" value="1"/>
</dbReference>
<dbReference type="InterPro" id="IPR000713">
    <property type="entry name" value="Mur_ligase_N"/>
</dbReference>
<evidence type="ECO:0000259" key="4">
    <source>
        <dbReference type="Pfam" id="PF08245"/>
    </source>
</evidence>